<feature type="non-terminal residue" evidence="2">
    <location>
        <position position="301"/>
    </location>
</feature>
<organism evidence="2 3">
    <name type="scientific">Taxus chinensis</name>
    <name type="common">Chinese yew</name>
    <name type="synonym">Taxus wallichiana var. chinensis</name>
    <dbReference type="NCBI Taxonomy" id="29808"/>
    <lineage>
        <taxon>Eukaryota</taxon>
        <taxon>Viridiplantae</taxon>
        <taxon>Streptophyta</taxon>
        <taxon>Embryophyta</taxon>
        <taxon>Tracheophyta</taxon>
        <taxon>Spermatophyta</taxon>
        <taxon>Pinopsida</taxon>
        <taxon>Pinidae</taxon>
        <taxon>Conifers II</taxon>
        <taxon>Cupressales</taxon>
        <taxon>Taxaceae</taxon>
        <taxon>Taxus</taxon>
    </lineage>
</organism>
<sequence>PIIAPIPVDSKQPSQSSPASSNDLFEVKSLLQNFGNELVALKRQQFQYNRPYQPQNQQYQANRPPFQGNNQPRNQTTSQVTNVRPLNFQNPLAASSSRAIVPVQNNLVQDYEWCYPCSQPHNQNLCPNGVLSQALMVQSVSAPSELTNNSSTQEAADQPQAPEESTLLNWQEEDFCRLNIDSSSVAANTRSKKREMEPQPLEADLASTSQPGLQMAVDKNVGNKSLETPASHAAGKDGSPGITVPNKHFPKEDPNAQKSVIKVGAIPFTIVEQMKKTNLSVTMWDALSIPSQRNLLREALN</sequence>
<feature type="region of interest" description="Disordered" evidence="1">
    <location>
        <begin position="142"/>
        <end position="164"/>
    </location>
</feature>
<feature type="region of interest" description="Disordered" evidence="1">
    <location>
        <begin position="225"/>
        <end position="254"/>
    </location>
</feature>
<keyword evidence="3" id="KW-1185">Reference proteome</keyword>
<protein>
    <submittedName>
        <fullName evidence="2">Uncharacterized protein</fullName>
    </submittedName>
</protein>
<dbReference type="EMBL" id="JAHRHJ020003813">
    <property type="protein sequence ID" value="KAH9289994.1"/>
    <property type="molecule type" value="Genomic_DNA"/>
</dbReference>
<accession>A0AA38C2S2</accession>
<evidence type="ECO:0000313" key="2">
    <source>
        <dbReference type="EMBL" id="KAH9289994.1"/>
    </source>
</evidence>
<feature type="region of interest" description="Disordered" evidence="1">
    <location>
        <begin position="186"/>
        <end position="210"/>
    </location>
</feature>
<feature type="non-terminal residue" evidence="2">
    <location>
        <position position="1"/>
    </location>
</feature>
<feature type="region of interest" description="Disordered" evidence="1">
    <location>
        <begin position="1"/>
        <end position="21"/>
    </location>
</feature>
<name>A0AA38C2S2_TAXCH</name>
<proteinExistence type="predicted"/>
<feature type="compositionally biased region" description="Polar residues" evidence="1">
    <location>
        <begin position="142"/>
        <end position="155"/>
    </location>
</feature>
<feature type="compositionally biased region" description="Polar residues" evidence="1">
    <location>
        <begin position="67"/>
        <end position="78"/>
    </location>
</feature>
<evidence type="ECO:0000256" key="1">
    <source>
        <dbReference type="SAM" id="MobiDB-lite"/>
    </source>
</evidence>
<feature type="compositionally biased region" description="Low complexity" evidence="1">
    <location>
        <begin position="10"/>
        <end position="21"/>
    </location>
</feature>
<gene>
    <name evidence="2" type="ORF">KI387_034111</name>
</gene>
<feature type="region of interest" description="Disordered" evidence="1">
    <location>
        <begin position="56"/>
        <end position="78"/>
    </location>
</feature>
<evidence type="ECO:0000313" key="3">
    <source>
        <dbReference type="Proteomes" id="UP000824469"/>
    </source>
</evidence>
<dbReference type="AlphaFoldDB" id="A0AA38C2S2"/>
<dbReference type="Proteomes" id="UP000824469">
    <property type="component" value="Unassembled WGS sequence"/>
</dbReference>
<comment type="caution">
    <text evidence="2">The sequence shown here is derived from an EMBL/GenBank/DDBJ whole genome shotgun (WGS) entry which is preliminary data.</text>
</comment>
<reference evidence="2 3" key="1">
    <citation type="journal article" date="2021" name="Nat. Plants">
        <title>The Taxus genome provides insights into paclitaxel biosynthesis.</title>
        <authorList>
            <person name="Xiong X."/>
            <person name="Gou J."/>
            <person name="Liao Q."/>
            <person name="Li Y."/>
            <person name="Zhou Q."/>
            <person name="Bi G."/>
            <person name="Li C."/>
            <person name="Du R."/>
            <person name="Wang X."/>
            <person name="Sun T."/>
            <person name="Guo L."/>
            <person name="Liang H."/>
            <person name="Lu P."/>
            <person name="Wu Y."/>
            <person name="Zhang Z."/>
            <person name="Ro D.K."/>
            <person name="Shang Y."/>
            <person name="Huang S."/>
            <person name="Yan J."/>
        </authorList>
    </citation>
    <scope>NUCLEOTIDE SEQUENCE [LARGE SCALE GENOMIC DNA]</scope>
    <source>
        <strain evidence="2">Ta-2019</strain>
    </source>
</reference>